<evidence type="ECO:0000313" key="4">
    <source>
        <dbReference type="Proteomes" id="UP000051957"/>
    </source>
</evidence>
<dbReference type="InterPro" id="IPR002701">
    <property type="entry name" value="CM_II_prokaryot"/>
</dbReference>
<dbReference type="Pfam" id="PF01817">
    <property type="entry name" value="CM_2"/>
    <property type="match status" value="1"/>
</dbReference>
<gene>
    <name evidence="3" type="ORF">FC51_GL000854</name>
</gene>
<organism evidence="3 4">
    <name type="scientific">Lentilactobacillus parabuchneri DSM 5707 = NBRC 107865</name>
    <dbReference type="NCBI Taxonomy" id="1423784"/>
    <lineage>
        <taxon>Bacteria</taxon>
        <taxon>Bacillati</taxon>
        <taxon>Bacillota</taxon>
        <taxon>Bacilli</taxon>
        <taxon>Lactobacillales</taxon>
        <taxon>Lactobacillaceae</taxon>
        <taxon>Lentilactobacillus</taxon>
    </lineage>
</organism>
<dbReference type="EMBL" id="AZGK01000017">
    <property type="protein sequence ID" value="KRM45427.1"/>
    <property type="molecule type" value="Genomic_DNA"/>
</dbReference>
<dbReference type="RefSeq" id="WP_057910805.1">
    <property type="nucleotide sequence ID" value="NZ_AZGK01000017.1"/>
</dbReference>
<dbReference type="GO" id="GO:0046417">
    <property type="term" value="P:chorismate metabolic process"/>
    <property type="evidence" value="ECO:0007669"/>
    <property type="project" value="InterPro"/>
</dbReference>
<evidence type="ECO:0000313" key="3">
    <source>
        <dbReference type="EMBL" id="KRM45427.1"/>
    </source>
</evidence>
<dbReference type="PANTHER" id="PTHR38041:SF1">
    <property type="entry name" value="CHORISMATE MUTASE"/>
    <property type="match status" value="1"/>
</dbReference>
<dbReference type="GeneID" id="69802543"/>
<comment type="caution">
    <text evidence="3">The sequence shown here is derived from an EMBL/GenBank/DDBJ whole genome shotgun (WGS) entry which is preliminary data.</text>
</comment>
<dbReference type="GO" id="GO:0009697">
    <property type="term" value="P:salicylic acid biosynthetic process"/>
    <property type="evidence" value="ECO:0007669"/>
    <property type="project" value="TreeGrafter"/>
</dbReference>
<dbReference type="SMART" id="SM00830">
    <property type="entry name" value="CM_2"/>
    <property type="match status" value="1"/>
</dbReference>
<dbReference type="SUPFAM" id="SSF48600">
    <property type="entry name" value="Chorismate mutase II"/>
    <property type="match status" value="1"/>
</dbReference>
<name>A0A0R1Z355_9LACO</name>
<dbReference type="AlphaFoldDB" id="A0A0R1Z355"/>
<protein>
    <recommendedName>
        <fullName evidence="2">Chorismate mutase domain-containing protein</fullName>
    </recommendedName>
</protein>
<evidence type="ECO:0000259" key="2">
    <source>
        <dbReference type="PROSITE" id="PS51168"/>
    </source>
</evidence>
<dbReference type="Proteomes" id="UP000051957">
    <property type="component" value="Unassembled WGS sequence"/>
</dbReference>
<dbReference type="Gene3D" id="1.20.59.10">
    <property type="entry name" value="Chorismate mutase"/>
    <property type="match status" value="1"/>
</dbReference>
<dbReference type="PANTHER" id="PTHR38041">
    <property type="entry name" value="CHORISMATE MUTASE"/>
    <property type="match status" value="1"/>
</dbReference>
<sequence length="113" mass="12893">MTNHVSRPSIDDSEAITAARNQINQIDEKLIDLLRQRFQTSALIGKIKETADLPVLDSGREQQVLERVVSLDPDPTTEKYLRNIFEEILKNSRDYQHDLAGDDATDNDIKEND</sequence>
<evidence type="ECO:0000256" key="1">
    <source>
        <dbReference type="ARBA" id="ARBA00023235"/>
    </source>
</evidence>
<feature type="domain" description="Chorismate mutase" evidence="2">
    <location>
        <begin position="10"/>
        <end position="100"/>
    </location>
</feature>
<proteinExistence type="predicted"/>
<dbReference type="GO" id="GO:0004106">
    <property type="term" value="F:chorismate mutase activity"/>
    <property type="evidence" value="ECO:0007669"/>
    <property type="project" value="InterPro"/>
</dbReference>
<dbReference type="PATRIC" id="fig|1423784.4.peg.857"/>
<keyword evidence="1" id="KW-0413">Isomerase</keyword>
<dbReference type="PROSITE" id="PS51168">
    <property type="entry name" value="CHORISMATE_MUT_2"/>
    <property type="match status" value="1"/>
</dbReference>
<dbReference type="InterPro" id="IPR051331">
    <property type="entry name" value="Chorismate_mutase-related"/>
</dbReference>
<dbReference type="InterPro" id="IPR036979">
    <property type="entry name" value="CM_dom_sf"/>
</dbReference>
<reference evidence="3 4" key="1">
    <citation type="journal article" date="2015" name="Genome Announc.">
        <title>Expanding the biotechnology potential of lactobacilli through comparative genomics of 213 strains and associated genera.</title>
        <authorList>
            <person name="Sun Z."/>
            <person name="Harris H.M."/>
            <person name="McCann A."/>
            <person name="Guo C."/>
            <person name="Argimon S."/>
            <person name="Zhang W."/>
            <person name="Yang X."/>
            <person name="Jeffery I.B."/>
            <person name="Cooney J.C."/>
            <person name="Kagawa T.F."/>
            <person name="Liu W."/>
            <person name="Song Y."/>
            <person name="Salvetti E."/>
            <person name="Wrobel A."/>
            <person name="Rasinkangas P."/>
            <person name="Parkhill J."/>
            <person name="Rea M.C."/>
            <person name="O'Sullivan O."/>
            <person name="Ritari J."/>
            <person name="Douillard F.P."/>
            <person name="Paul Ross R."/>
            <person name="Yang R."/>
            <person name="Briner A.E."/>
            <person name="Felis G.E."/>
            <person name="de Vos W.M."/>
            <person name="Barrangou R."/>
            <person name="Klaenhammer T.R."/>
            <person name="Caufield P.W."/>
            <person name="Cui Y."/>
            <person name="Zhang H."/>
            <person name="O'Toole P.W."/>
        </authorList>
    </citation>
    <scope>NUCLEOTIDE SEQUENCE [LARGE SCALE GENOMIC DNA]</scope>
    <source>
        <strain evidence="3 4">DSM 5707</strain>
    </source>
</reference>
<accession>A0A0R1Z355</accession>
<dbReference type="InterPro" id="IPR036263">
    <property type="entry name" value="Chorismate_II_sf"/>
</dbReference>